<organism evidence="3">
    <name type="scientific">marine sediment metagenome</name>
    <dbReference type="NCBI Taxonomy" id="412755"/>
    <lineage>
        <taxon>unclassified sequences</taxon>
        <taxon>metagenomes</taxon>
        <taxon>ecological metagenomes</taxon>
    </lineage>
</organism>
<feature type="domain" description="DUF4159" evidence="2">
    <location>
        <begin position="107"/>
        <end position="215"/>
    </location>
</feature>
<dbReference type="InterPro" id="IPR025297">
    <property type="entry name" value="DUF4159"/>
</dbReference>
<feature type="region of interest" description="Disordered" evidence="1">
    <location>
        <begin position="28"/>
        <end position="75"/>
    </location>
</feature>
<sequence length="224" mass="25300">MSAPTGKVLLAVTAVAICLSVLPVSAEPFENPKAKKPPRAKPQRRSAAESVPPLPLPATPLRRSERKRQPSPPALVGMITFGGSRFVMQNGKRVAQEVFPTTQIDIERLTGYANQRLGIRYRFVGTSLKSFSWDPVEFPLLYITGWTTMPKLPDEIIAKLRRYLYDGGTLVLHAQCGRAEFYESAKENIMRIFPRRKLAMLDTDSPLFRAYMPLDRVRIRQDDK</sequence>
<proteinExistence type="predicted"/>
<feature type="non-terminal residue" evidence="3">
    <location>
        <position position="224"/>
    </location>
</feature>
<dbReference type="Gene3D" id="3.40.50.12140">
    <property type="entry name" value="Domain of unknown function DUF4159"/>
    <property type="match status" value="1"/>
</dbReference>
<dbReference type="EMBL" id="LAZR01034826">
    <property type="protein sequence ID" value="KKL41717.1"/>
    <property type="molecule type" value="Genomic_DNA"/>
</dbReference>
<comment type="caution">
    <text evidence="3">The sequence shown here is derived from an EMBL/GenBank/DDBJ whole genome shotgun (WGS) entry which is preliminary data.</text>
</comment>
<name>A0A0F9EHA6_9ZZZZ</name>
<reference evidence="3" key="1">
    <citation type="journal article" date="2015" name="Nature">
        <title>Complex archaea that bridge the gap between prokaryotes and eukaryotes.</title>
        <authorList>
            <person name="Spang A."/>
            <person name="Saw J.H."/>
            <person name="Jorgensen S.L."/>
            <person name="Zaremba-Niedzwiedzka K."/>
            <person name="Martijn J."/>
            <person name="Lind A.E."/>
            <person name="van Eijk R."/>
            <person name="Schleper C."/>
            <person name="Guy L."/>
            <person name="Ettema T.J."/>
        </authorList>
    </citation>
    <scope>NUCLEOTIDE SEQUENCE</scope>
</reference>
<dbReference type="Pfam" id="PF13709">
    <property type="entry name" value="DUF4159"/>
    <property type="match status" value="1"/>
</dbReference>
<evidence type="ECO:0000259" key="2">
    <source>
        <dbReference type="Pfam" id="PF13709"/>
    </source>
</evidence>
<dbReference type="AlphaFoldDB" id="A0A0F9EHA6"/>
<feature type="compositionally biased region" description="Basic residues" evidence="1">
    <location>
        <begin position="34"/>
        <end position="44"/>
    </location>
</feature>
<gene>
    <name evidence="3" type="ORF">LCGC14_2367500</name>
</gene>
<evidence type="ECO:0000256" key="1">
    <source>
        <dbReference type="SAM" id="MobiDB-lite"/>
    </source>
</evidence>
<protein>
    <recommendedName>
        <fullName evidence="2">DUF4159 domain-containing protein</fullName>
    </recommendedName>
</protein>
<accession>A0A0F9EHA6</accession>
<evidence type="ECO:0000313" key="3">
    <source>
        <dbReference type="EMBL" id="KKL41717.1"/>
    </source>
</evidence>